<evidence type="ECO:0000313" key="1">
    <source>
        <dbReference type="EMBL" id="CAA7022338.1"/>
    </source>
</evidence>
<dbReference type="AlphaFoldDB" id="A0A6D2I6K8"/>
<reference evidence="1" key="1">
    <citation type="submission" date="2020-01" db="EMBL/GenBank/DDBJ databases">
        <authorList>
            <person name="Mishra B."/>
        </authorList>
    </citation>
    <scope>NUCLEOTIDE SEQUENCE [LARGE SCALE GENOMIC DNA]</scope>
</reference>
<dbReference type="Proteomes" id="UP000467841">
    <property type="component" value="Unassembled WGS sequence"/>
</dbReference>
<protein>
    <submittedName>
        <fullName evidence="1">Uncharacterized protein</fullName>
    </submittedName>
</protein>
<organism evidence="1 2">
    <name type="scientific">Microthlaspi erraticum</name>
    <dbReference type="NCBI Taxonomy" id="1685480"/>
    <lineage>
        <taxon>Eukaryota</taxon>
        <taxon>Viridiplantae</taxon>
        <taxon>Streptophyta</taxon>
        <taxon>Embryophyta</taxon>
        <taxon>Tracheophyta</taxon>
        <taxon>Spermatophyta</taxon>
        <taxon>Magnoliopsida</taxon>
        <taxon>eudicotyledons</taxon>
        <taxon>Gunneridae</taxon>
        <taxon>Pentapetalae</taxon>
        <taxon>rosids</taxon>
        <taxon>malvids</taxon>
        <taxon>Brassicales</taxon>
        <taxon>Brassicaceae</taxon>
        <taxon>Coluteocarpeae</taxon>
        <taxon>Microthlaspi</taxon>
    </lineage>
</organism>
<keyword evidence="2" id="KW-1185">Reference proteome</keyword>
<proteinExistence type="predicted"/>
<sequence length="161" mass="17891">MAALYSLQCISTAASRMSKSVAVALRRLSLAIHHRLLSLLLLLLLTHQSFILSPPLSQYSLSIASLSRLFLSLSMLLIFPRISPLSIGSPSLQDWILETVEEICGPFDKTKARALRKQRELEKAKKPLERDWRLNEDSSKIAGTNAASTVRSGPRLLLLNV</sequence>
<dbReference type="EMBL" id="CACVBM020000677">
    <property type="protein sequence ID" value="CAA7022338.1"/>
    <property type="molecule type" value="Genomic_DNA"/>
</dbReference>
<accession>A0A6D2I6K8</accession>
<name>A0A6D2I6K8_9BRAS</name>
<evidence type="ECO:0000313" key="2">
    <source>
        <dbReference type="Proteomes" id="UP000467841"/>
    </source>
</evidence>
<gene>
    <name evidence="1" type="ORF">MERR_LOCUS9573</name>
</gene>
<comment type="caution">
    <text evidence="1">The sequence shown here is derived from an EMBL/GenBank/DDBJ whole genome shotgun (WGS) entry which is preliminary data.</text>
</comment>